<keyword evidence="2" id="KW-0472">Membrane</keyword>
<comment type="caution">
    <text evidence="3">The sequence shown here is derived from an EMBL/GenBank/DDBJ whole genome shotgun (WGS) entry which is preliminary data.</text>
</comment>
<name>A0A419F790_9BACT</name>
<evidence type="ECO:0000313" key="3">
    <source>
        <dbReference type="EMBL" id="RJP74282.1"/>
    </source>
</evidence>
<reference evidence="3 4" key="1">
    <citation type="journal article" date="2017" name="ISME J.">
        <title>Energy and carbon metabolisms in a deep terrestrial subsurface fluid microbial community.</title>
        <authorList>
            <person name="Momper L."/>
            <person name="Jungbluth S.P."/>
            <person name="Lee M.D."/>
            <person name="Amend J.P."/>
        </authorList>
    </citation>
    <scope>NUCLEOTIDE SEQUENCE [LARGE SCALE GENOMIC DNA]</scope>
    <source>
        <strain evidence="3">SURF_17</strain>
    </source>
</reference>
<keyword evidence="2" id="KW-0812">Transmembrane</keyword>
<gene>
    <name evidence="3" type="ORF">C4532_02890</name>
</gene>
<protein>
    <recommendedName>
        <fullName evidence="5">DUF4234 domain-containing protein</fullName>
    </recommendedName>
</protein>
<keyword evidence="2" id="KW-1133">Transmembrane helix</keyword>
<feature type="transmembrane region" description="Helical" evidence="2">
    <location>
        <begin position="244"/>
        <end position="264"/>
    </location>
</feature>
<organism evidence="3 4">
    <name type="scientific">Candidatus Abyssobacteria bacterium SURF_17</name>
    <dbReference type="NCBI Taxonomy" id="2093361"/>
    <lineage>
        <taxon>Bacteria</taxon>
        <taxon>Pseudomonadati</taxon>
        <taxon>Candidatus Hydrogenedentota</taxon>
        <taxon>Candidatus Abyssobacteria</taxon>
    </lineage>
</organism>
<sequence>MQTQCARCQKTLDTVYAYRLSETECLCMSCYDEYKAERSVRVRKQKESQQSRVEKPEEDGTSPQVTQHLKPDSDFDPAVPPRDELVRFQCACGKRYKVKSEMKGKRVKCKECGARFQVPEQPNESELNVSRRETGMNATASPSRAERTQLRLEKQNPLWVWVVSQFTVGLYPLFWLQKRKDIFDKMGTGTRLGYGYLAGYVLWTVAILFFLLALREALNPPSVEPKPAHFIEAALQEARSSKPLQAYLIGFRLFAIFYLMILWIQSSKVCKILSEQLSAWSENRKIFKLGVIPFHVAYLQYQINRLPFKTLFEHIPTTPARLRAEKDATAKRFIIILLLFGLGIGFILRFPFYLFFSSMRPSVLSHLIGPLIVFVCALYFRKNSLAQKLRHDWHKLSPLVAIMVLFSFMVIPNNPVLFCLMIILVLVTYLLARRPYLKIIDQAYSPRS</sequence>
<feature type="region of interest" description="Disordered" evidence="1">
    <location>
        <begin position="123"/>
        <end position="147"/>
    </location>
</feature>
<accession>A0A419F790</accession>
<dbReference type="AlphaFoldDB" id="A0A419F790"/>
<proteinExistence type="predicted"/>
<feature type="region of interest" description="Disordered" evidence="1">
    <location>
        <begin position="42"/>
        <end position="80"/>
    </location>
</feature>
<evidence type="ECO:0000313" key="4">
    <source>
        <dbReference type="Proteomes" id="UP000285961"/>
    </source>
</evidence>
<evidence type="ECO:0000256" key="1">
    <source>
        <dbReference type="SAM" id="MobiDB-lite"/>
    </source>
</evidence>
<feature type="transmembrane region" description="Helical" evidence="2">
    <location>
        <begin position="362"/>
        <end position="380"/>
    </location>
</feature>
<feature type="transmembrane region" description="Helical" evidence="2">
    <location>
        <begin position="197"/>
        <end position="214"/>
    </location>
</feature>
<feature type="transmembrane region" description="Helical" evidence="2">
    <location>
        <begin position="333"/>
        <end position="356"/>
    </location>
</feature>
<evidence type="ECO:0008006" key="5">
    <source>
        <dbReference type="Google" id="ProtNLM"/>
    </source>
</evidence>
<dbReference type="Proteomes" id="UP000285961">
    <property type="component" value="Unassembled WGS sequence"/>
</dbReference>
<feature type="compositionally biased region" description="Basic and acidic residues" evidence="1">
    <location>
        <begin position="42"/>
        <end position="55"/>
    </location>
</feature>
<feature type="transmembrane region" description="Helical" evidence="2">
    <location>
        <begin position="158"/>
        <end position="176"/>
    </location>
</feature>
<feature type="transmembrane region" description="Helical" evidence="2">
    <location>
        <begin position="415"/>
        <end position="432"/>
    </location>
</feature>
<evidence type="ECO:0000256" key="2">
    <source>
        <dbReference type="SAM" id="Phobius"/>
    </source>
</evidence>
<dbReference type="EMBL" id="QZKI01000017">
    <property type="protein sequence ID" value="RJP74282.1"/>
    <property type="molecule type" value="Genomic_DNA"/>
</dbReference>